<evidence type="ECO:0000313" key="2">
    <source>
        <dbReference type="Proteomes" id="UP000784294"/>
    </source>
</evidence>
<keyword evidence="2" id="KW-1185">Reference proteome</keyword>
<gene>
    <name evidence="1" type="ORF">PXEA_LOCUS14271</name>
</gene>
<sequence length="79" mass="9125">MCAQRDPCESGKRQRKISCFSLRANGGLRRLSLAACYSRRIRPPPVWERCFLQNIGKCSSKAPVIEEDRQTVVQMREVR</sequence>
<dbReference type="AlphaFoldDB" id="A0A448WV08"/>
<reference evidence="1" key="1">
    <citation type="submission" date="2018-11" db="EMBL/GenBank/DDBJ databases">
        <authorList>
            <consortium name="Pathogen Informatics"/>
        </authorList>
    </citation>
    <scope>NUCLEOTIDE SEQUENCE</scope>
</reference>
<name>A0A448WV08_9PLAT</name>
<accession>A0A448WV08</accession>
<dbReference type="Proteomes" id="UP000784294">
    <property type="component" value="Unassembled WGS sequence"/>
</dbReference>
<proteinExistence type="predicted"/>
<protein>
    <submittedName>
        <fullName evidence="1">Uncharacterized protein</fullName>
    </submittedName>
</protein>
<organism evidence="1 2">
    <name type="scientific">Protopolystoma xenopodis</name>
    <dbReference type="NCBI Taxonomy" id="117903"/>
    <lineage>
        <taxon>Eukaryota</taxon>
        <taxon>Metazoa</taxon>
        <taxon>Spiralia</taxon>
        <taxon>Lophotrochozoa</taxon>
        <taxon>Platyhelminthes</taxon>
        <taxon>Monogenea</taxon>
        <taxon>Polyopisthocotylea</taxon>
        <taxon>Polystomatidea</taxon>
        <taxon>Polystomatidae</taxon>
        <taxon>Protopolystoma</taxon>
    </lineage>
</organism>
<comment type="caution">
    <text evidence="1">The sequence shown here is derived from an EMBL/GenBank/DDBJ whole genome shotgun (WGS) entry which is preliminary data.</text>
</comment>
<evidence type="ECO:0000313" key="1">
    <source>
        <dbReference type="EMBL" id="VEL20831.1"/>
    </source>
</evidence>
<dbReference type="EMBL" id="CAAALY010048197">
    <property type="protein sequence ID" value="VEL20831.1"/>
    <property type="molecule type" value="Genomic_DNA"/>
</dbReference>